<evidence type="ECO:0000256" key="14">
    <source>
        <dbReference type="ARBA" id="ARBA00047816"/>
    </source>
</evidence>
<keyword evidence="13 16" id="KW-0472">Membrane</keyword>
<keyword evidence="19" id="KW-1185">Reference proteome</keyword>
<dbReference type="Pfam" id="PF00115">
    <property type="entry name" value="COX1"/>
    <property type="match status" value="1"/>
</dbReference>
<dbReference type="Proteomes" id="UP001597115">
    <property type="component" value="Unassembled WGS sequence"/>
</dbReference>
<evidence type="ECO:0000256" key="7">
    <source>
        <dbReference type="ARBA" id="ARBA00022723"/>
    </source>
</evidence>
<dbReference type="InterPro" id="IPR023616">
    <property type="entry name" value="Cyt_c_oxase-like_su1_dom"/>
</dbReference>
<feature type="transmembrane region" description="Helical" evidence="16">
    <location>
        <begin position="310"/>
        <end position="334"/>
    </location>
</feature>
<dbReference type="PROSITE" id="PS00077">
    <property type="entry name" value="COX1_CUB"/>
    <property type="match status" value="1"/>
</dbReference>
<accession>A0ABW4HZ07</accession>
<feature type="transmembrane region" description="Helical" evidence="16">
    <location>
        <begin position="414"/>
        <end position="439"/>
    </location>
</feature>
<evidence type="ECO:0000256" key="9">
    <source>
        <dbReference type="ARBA" id="ARBA00022982"/>
    </source>
</evidence>
<dbReference type="InterPro" id="IPR036927">
    <property type="entry name" value="Cyt_c_oxase-like_su1_sf"/>
</dbReference>
<comment type="similarity">
    <text evidence="15">Belongs to the heme-copper respiratory oxidase family.</text>
</comment>
<keyword evidence="4 15" id="KW-0349">Heme</keyword>
<dbReference type="PANTHER" id="PTHR10422">
    <property type="entry name" value="CYTOCHROME C OXIDASE SUBUNIT 1"/>
    <property type="match status" value="1"/>
</dbReference>
<dbReference type="PROSITE" id="PS50855">
    <property type="entry name" value="COX1"/>
    <property type="match status" value="1"/>
</dbReference>
<sequence length="557" mass="61409">MTDIAATPSEFHADHAHHHDADHKPSFFARWFMSTNHKDIGTLYLIFAIIAGIIGGSISGLMRAELANPGIQYLQTWAQMMGEKNATMDQAYHLWNVLITAHGLIMVFFMVMPAMIGGFGNWFVPIMIGAPDMAFPRMNNISFWLLVPAFILLLGSTFVPGGTGNGAGTGWTVYPPLSTTGSQGPAVDMAILSLHLAGASSILGAINFITTIFNMRAPGMTLHKMPLFVWSVLVTAFLLLLALPVLAAAITMLLTDRNFGTTFYDASGGGDPVLYQHLFWFFGHPEVYIMILPGFGIISQIIATFSRKPVFGYLGMAYAMVAIGVIGFVVWAHHMFTTGMSVNTKMYFTAATMVIAVPTGIKIFSWIATMWGGSISFKTPMLWALGFIFMFTVGGVTGVLLANGGIDDVMHDTYYVVAHFHYVLSLGAVFALFAGFYYWFGKMSGREYNELLGQIHFWVFFVGVNVLFFPMHFLGMQGMPRRYPDYPDAFAYFNHMASVGYVIMAASMGVFFVNVIWSLFAGRKAEANPWGEGATTLEWTLSSPPPFHQFETLPKID</sequence>
<evidence type="ECO:0000256" key="2">
    <source>
        <dbReference type="ARBA" id="ARBA00004673"/>
    </source>
</evidence>
<dbReference type="SUPFAM" id="SSF81442">
    <property type="entry name" value="Cytochrome c oxidase subunit I-like"/>
    <property type="match status" value="1"/>
</dbReference>
<name>A0ABW4HZ07_9SPHN</name>
<reference evidence="19" key="1">
    <citation type="journal article" date="2019" name="Int. J. Syst. Evol. Microbiol.">
        <title>The Global Catalogue of Microorganisms (GCM) 10K type strain sequencing project: providing services to taxonomists for standard genome sequencing and annotation.</title>
        <authorList>
            <consortium name="The Broad Institute Genomics Platform"/>
            <consortium name="The Broad Institute Genome Sequencing Center for Infectious Disease"/>
            <person name="Wu L."/>
            <person name="Ma J."/>
        </authorList>
    </citation>
    <scope>NUCLEOTIDE SEQUENCE [LARGE SCALE GENOMIC DNA]</scope>
    <source>
        <strain evidence="19">CGMCC 1.16275</strain>
    </source>
</reference>
<keyword evidence="8" id="KW-1278">Translocase</keyword>
<comment type="subcellular location">
    <subcellularLocation>
        <location evidence="16">Cell membrane</location>
        <topology evidence="16">Multi-pass membrane protein</topology>
    </subcellularLocation>
    <subcellularLocation>
        <location evidence="1">Membrane</location>
        <topology evidence="1">Multi-pass membrane protein</topology>
    </subcellularLocation>
</comment>
<comment type="pathway">
    <text evidence="2 16">Energy metabolism; oxidative phosphorylation.</text>
</comment>
<evidence type="ECO:0000256" key="3">
    <source>
        <dbReference type="ARBA" id="ARBA00022448"/>
    </source>
</evidence>
<evidence type="ECO:0000256" key="4">
    <source>
        <dbReference type="ARBA" id="ARBA00022617"/>
    </source>
</evidence>
<evidence type="ECO:0000313" key="18">
    <source>
        <dbReference type="EMBL" id="MFD1610536.1"/>
    </source>
</evidence>
<dbReference type="InterPro" id="IPR023615">
    <property type="entry name" value="Cyt_c_Oxase_su1_BS"/>
</dbReference>
<evidence type="ECO:0000256" key="15">
    <source>
        <dbReference type="RuleBase" id="RU000370"/>
    </source>
</evidence>
<feature type="transmembrane region" description="Helical" evidence="16">
    <location>
        <begin position="495"/>
        <end position="520"/>
    </location>
</feature>
<keyword evidence="3 15" id="KW-0813">Transport</keyword>
<keyword evidence="9 15" id="KW-0249">Electron transport</keyword>
<keyword evidence="5 15" id="KW-0679">Respiratory chain</keyword>
<feature type="transmembrane region" description="Helical" evidence="16">
    <location>
        <begin position="227"/>
        <end position="254"/>
    </location>
</feature>
<feature type="transmembrane region" description="Helical" evidence="16">
    <location>
        <begin position="40"/>
        <end position="62"/>
    </location>
</feature>
<dbReference type="InterPro" id="IPR033944">
    <property type="entry name" value="Cyt_c_oxase_su1_dom"/>
</dbReference>
<evidence type="ECO:0000256" key="5">
    <source>
        <dbReference type="ARBA" id="ARBA00022660"/>
    </source>
</evidence>
<feature type="transmembrane region" description="Helical" evidence="16">
    <location>
        <begin position="451"/>
        <end position="475"/>
    </location>
</feature>
<keyword evidence="7 16" id="KW-0479">Metal-binding</keyword>
<dbReference type="NCBIfam" id="TIGR02891">
    <property type="entry name" value="CtaD_CoxA"/>
    <property type="match status" value="1"/>
</dbReference>
<organism evidence="18 19">
    <name type="scientific">Sphingomonas tabacisoli</name>
    <dbReference type="NCBI Taxonomy" id="2249466"/>
    <lineage>
        <taxon>Bacteria</taxon>
        <taxon>Pseudomonadati</taxon>
        <taxon>Pseudomonadota</taxon>
        <taxon>Alphaproteobacteria</taxon>
        <taxon>Sphingomonadales</taxon>
        <taxon>Sphingomonadaceae</taxon>
        <taxon>Sphingomonas</taxon>
    </lineage>
</organism>
<dbReference type="CDD" id="cd01663">
    <property type="entry name" value="Cyt_c_Oxidase_I"/>
    <property type="match status" value="1"/>
</dbReference>
<feature type="transmembrane region" description="Helical" evidence="16">
    <location>
        <begin position="190"/>
        <end position="215"/>
    </location>
</feature>
<feature type="domain" description="Cytochrome oxidase subunit I profile" evidence="17">
    <location>
        <begin position="31"/>
        <end position="557"/>
    </location>
</feature>
<evidence type="ECO:0000256" key="6">
    <source>
        <dbReference type="ARBA" id="ARBA00022692"/>
    </source>
</evidence>
<evidence type="ECO:0000256" key="10">
    <source>
        <dbReference type="ARBA" id="ARBA00022989"/>
    </source>
</evidence>
<gene>
    <name evidence="18" type="primary">ctaD</name>
    <name evidence="18" type="ORF">ACFSCW_01825</name>
</gene>
<evidence type="ECO:0000256" key="12">
    <source>
        <dbReference type="ARBA" id="ARBA00023008"/>
    </source>
</evidence>
<dbReference type="InterPro" id="IPR014241">
    <property type="entry name" value="Cyt_c_oxidase_su1_bac"/>
</dbReference>
<feature type="transmembrane region" description="Helical" evidence="16">
    <location>
        <begin position="274"/>
        <end position="298"/>
    </location>
</feature>
<proteinExistence type="inferred from homology"/>
<evidence type="ECO:0000313" key="19">
    <source>
        <dbReference type="Proteomes" id="UP001597115"/>
    </source>
</evidence>
<keyword evidence="12 16" id="KW-0186">Copper</keyword>
<keyword evidence="10 16" id="KW-1133">Transmembrane helix</keyword>
<dbReference type="EC" id="7.1.1.9" evidence="16"/>
<evidence type="ECO:0000256" key="13">
    <source>
        <dbReference type="ARBA" id="ARBA00023136"/>
    </source>
</evidence>
<keyword evidence="6 15" id="KW-0812">Transmembrane</keyword>
<comment type="caution">
    <text evidence="18">The sequence shown here is derived from an EMBL/GenBank/DDBJ whole genome shotgun (WGS) entry which is preliminary data.</text>
</comment>
<protein>
    <recommendedName>
        <fullName evidence="16">Cytochrome c oxidase subunit 1</fullName>
        <ecNumber evidence="16">7.1.1.9</ecNumber>
    </recommendedName>
</protein>
<feature type="transmembrane region" description="Helical" evidence="16">
    <location>
        <begin position="94"/>
        <end position="120"/>
    </location>
</feature>
<keyword evidence="11 16" id="KW-0408">Iron</keyword>
<feature type="transmembrane region" description="Helical" evidence="16">
    <location>
        <begin position="381"/>
        <end position="402"/>
    </location>
</feature>
<comment type="function">
    <text evidence="16">Cytochrome c oxidase is the component of the respiratory chain that catalyzes the reduction of oxygen to water. Subunits 1-3 form the functional core of the enzyme complex. CO I is the catalytic subunit of the enzyme. Electrons originating in cytochrome c are transferred via the copper A center of subunit 2 and heme A of subunit 1 to the bimetallic center formed by heme A3 and copper B.</text>
</comment>
<dbReference type="RefSeq" id="WP_380886289.1">
    <property type="nucleotide sequence ID" value="NZ_JBHUDY010000001.1"/>
</dbReference>
<evidence type="ECO:0000256" key="16">
    <source>
        <dbReference type="RuleBase" id="RU363061"/>
    </source>
</evidence>
<evidence type="ECO:0000256" key="11">
    <source>
        <dbReference type="ARBA" id="ARBA00023004"/>
    </source>
</evidence>
<keyword evidence="16" id="KW-1003">Cell membrane</keyword>
<dbReference type="InterPro" id="IPR000883">
    <property type="entry name" value="Cyt_C_Oxase_1"/>
</dbReference>
<dbReference type="PANTHER" id="PTHR10422:SF18">
    <property type="entry name" value="CYTOCHROME C OXIDASE SUBUNIT 1"/>
    <property type="match status" value="1"/>
</dbReference>
<evidence type="ECO:0000256" key="8">
    <source>
        <dbReference type="ARBA" id="ARBA00022967"/>
    </source>
</evidence>
<feature type="transmembrane region" description="Helical" evidence="16">
    <location>
        <begin position="141"/>
        <end position="159"/>
    </location>
</feature>
<comment type="catalytic activity">
    <reaction evidence="14 16">
        <text>4 Fe(II)-[cytochrome c] + O2 + 8 H(+)(in) = 4 Fe(III)-[cytochrome c] + 2 H2O + 4 H(+)(out)</text>
        <dbReference type="Rhea" id="RHEA:11436"/>
        <dbReference type="Rhea" id="RHEA-COMP:10350"/>
        <dbReference type="Rhea" id="RHEA-COMP:14399"/>
        <dbReference type="ChEBI" id="CHEBI:15377"/>
        <dbReference type="ChEBI" id="CHEBI:15378"/>
        <dbReference type="ChEBI" id="CHEBI:15379"/>
        <dbReference type="ChEBI" id="CHEBI:29033"/>
        <dbReference type="ChEBI" id="CHEBI:29034"/>
        <dbReference type="EC" id="7.1.1.9"/>
    </reaction>
</comment>
<evidence type="ECO:0000259" key="17">
    <source>
        <dbReference type="PROSITE" id="PS50855"/>
    </source>
</evidence>
<dbReference type="PRINTS" id="PR01165">
    <property type="entry name" value="CYCOXIDASEI"/>
</dbReference>
<evidence type="ECO:0000256" key="1">
    <source>
        <dbReference type="ARBA" id="ARBA00004141"/>
    </source>
</evidence>
<dbReference type="EMBL" id="JBHUDY010000001">
    <property type="protein sequence ID" value="MFD1610536.1"/>
    <property type="molecule type" value="Genomic_DNA"/>
</dbReference>
<feature type="transmembrane region" description="Helical" evidence="16">
    <location>
        <begin position="346"/>
        <end position="369"/>
    </location>
</feature>
<dbReference type="Gene3D" id="1.20.210.10">
    <property type="entry name" value="Cytochrome c oxidase-like, subunit I domain"/>
    <property type="match status" value="1"/>
</dbReference>